<accession>A0AAW1JKI4</accession>
<keyword evidence="3" id="KW-1185">Reference proteome</keyword>
<name>A0AAW1JKI4_POPJA</name>
<dbReference type="AlphaFoldDB" id="A0AAW1JKI4"/>
<sequence>MSVTGYKFGVGNSLPTIDWVTERSRSNWVLVSLLDYKDYLTLTGQNLRILHQKILKMRGPIYRGTELGTTTEKDEYGPKKARTERSRRVPTDARRESTEGDENGPKEIRTHPKT</sequence>
<dbReference type="EMBL" id="JASPKY010000346">
    <property type="protein sequence ID" value="KAK9704595.1"/>
    <property type="molecule type" value="Genomic_DNA"/>
</dbReference>
<proteinExistence type="predicted"/>
<protein>
    <submittedName>
        <fullName evidence="2">Uncharacterized protein</fullName>
    </submittedName>
</protein>
<comment type="caution">
    <text evidence="2">The sequence shown here is derived from an EMBL/GenBank/DDBJ whole genome shotgun (WGS) entry which is preliminary data.</text>
</comment>
<evidence type="ECO:0000313" key="2">
    <source>
        <dbReference type="EMBL" id="KAK9704595.1"/>
    </source>
</evidence>
<gene>
    <name evidence="2" type="ORF">QE152_g27770</name>
</gene>
<reference evidence="2 3" key="1">
    <citation type="journal article" date="2024" name="BMC Genomics">
        <title>De novo assembly and annotation of Popillia japonica's genome with initial clues to its potential as an invasive pest.</title>
        <authorList>
            <person name="Cucini C."/>
            <person name="Boschi S."/>
            <person name="Funari R."/>
            <person name="Cardaioli E."/>
            <person name="Iannotti N."/>
            <person name="Marturano G."/>
            <person name="Paoli F."/>
            <person name="Bruttini M."/>
            <person name="Carapelli A."/>
            <person name="Frati F."/>
            <person name="Nardi F."/>
        </authorList>
    </citation>
    <scope>NUCLEOTIDE SEQUENCE [LARGE SCALE GENOMIC DNA]</scope>
    <source>
        <strain evidence="2">DMR45628</strain>
    </source>
</reference>
<feature type="region of interest" description="Disordered" evidence="1">
    <location>
        <begin position="61"/>
        <end position="114"/>
    </location>
</feature>
<evidence type="ECO:0000313" key="3">
    <source>
        <dbReference type="Proteomes" id="UP001458880"/>
    </source>
</evidence>
<organism evidence="2 3">
    <name type="scientific">Popillia japonica</name>
    <name type="common">Japanese beetle</name>
    <dbReference type="NCBI Taxonomy" id="7064"/>
    <lineage>
        <taxon>Eukaryota</taxon>
        <taxon>Metazoa</taxon>
        <taxon>Ecdysozoa</taxon>
        <taxon>Arthropoda</taxon>
        <taxon>Hexapoda</taxon>
        <taxon>Insecta</taxon>
        <taxon>Pterygota</taxon>
        <taxon>Neoptera</taxon>
        <taxon>Endopterygota</taxon>
        <taxon>Coleoptera</taxon>
        <taxon>Polyphaga</taxon>
        <taxon>Scarabaeiformia</taxon>
        <taxon>Scarabaeidae</taxon>
        <taxon>Rutelinae</taxon>
        <taxon>Popillia</taxon>
    </lineage>
</organism>
<dbReference type="Proteomes" id="UP001458880">
    <property type="component" value="Unassembled WGS sequence"/>
</dbReference>
<evidence type="ECO:0000256" key="1">
    <source>
        <dbReference type="SAM" id="MobiDB-lite"/>
    </source>
</evidence>
<feature type="compositionally biased region" description="Basic and acidic residues" evidence="1">
    <location>
        <begin position="71"/>
        <end position="114"/>
    </location>
</feature>